<dbReference type="GO" id="GO:0005829">
    <property type="term" value="C:cytosol"/>
    <property type="evidence" value="ECO:0007669"/>
    <property type="project" value="TreeGrafter"/>
</dbReference>
<dbReference type="PROSITE" id="PS50956">
    <property type="entry name" value="HTH_ASNC_2"/>
    <property type="match status" value="1"/>
</dbReference>
<dbReference type="InterPro" id="IPR011008">
    <property type="entry name" value="Dimeric_a/b-barrel"/>
</dbReference>
<dbReference type="SUPFAM" id="SSF54909">
    <property type="entry name" value="Dimeric alpha+beta barrel"/>
    <property type="match status" value="1"/>
</dbReference>
<dbReference type="PANTHER" id="PTHR30154">
    <property type="entry name" value="LEUCINE-RESPONSIVE REGULATORY PROTEIN"/>
    <property type="match status" value="1"/>
</dbReference>
<dbReference type="SUPFAM" id="SSF46785">
    <property type="entry name" value="Winged helix' DNA-binding domain"/>
    <property type="match status" value="1"/>
</dbReference>
<dbReference type="AlphaFoldDB" id="A0AA86GLQ7"/>
<gene>
    <name evidence="5" type="primary">dadR</name>
    <name evidence="5" type="ORF">SGRAN_2922</name>
</gene>
<dbReference type="PROSITE" id="PS00519">
    <property type="entry name" value="HTH_ASNC_1"/>
    <property type="match status" value="1"/>
</dbReference>
<evidence type="ECO:0000313" key="5">
    <source>
        <dbReference type="EMBL" id="AMG75270.1"/>
    </source>
</evidence>
<keyword evidence="6" id="KW-1185">Reference proteome</keyword>
<reference evidence="5 6" key="1">
    <citation type="journal article" date="2016" name="BMC Genomics">
        <title>Genomic analysis of the nitrate-respiring Sphingopyxis granuli (formerly Sphingomonas macrogoltabida) strain TFA.</title>
        <authorList>
            <person name="Garcia-Romero I."/>
            <person name="Perez-Pulido A.J."/>
            <person name="Gonzalez-Flores Y.E."/>
            <person name="Reyes-Ramirez F."/>
            <person name="Santero E."/>
            <person name="Floriano B."/>
        </authorList>
    </citation>
    <scope>NUCLEOTIDE SEQUENCE [LARGE SCALE GENOMIC DNA]</scope>
    <source>
        <strain evidence="5 6">TFA</strain>
    </source>
</reference>
<dbReference type="SMART" id="SM00344">
    <property type="entry name" value="HTH_ASNC"/>
    <property type="match status" value="1"/>
</dbReference>
<accession>A0AA86GLQ7</accession>
<dbReference type="GO" id="GO:0043565">
    <property type="term" value="F:sequence-specific DNA binding"/>
    <property type="evidence" value="ECO:0007669"/>
    <property type="project" value="InterPro"/>
</dbReference>
<dbReference type="PANTHER" id="PTHR30154:SF34">
    <property type="entry name" value="TRANSCRIPTIONAL REGULATOR AZLB"/>
    <property type="match status" value="1"/>
</dbReference>
<evidence type="ECO:0000313" key="6">
    <source>
        <dbReference type="Proteomes" id="UP000058599"/>
    </source>
</evidence>
<dbReference type="InterPro" id="IPR036390">
    <property type="entry name" value="WH_DNA-bd_sf"/>
</dbReference>
<dbReference type="InterPro" id="IPR000485">
    <property type="entry name" value="AsnC-type_HTH_dom"/>
</dbReference>
<dbReference type="GO" id="GO:0006355">
    <property type="term" value="P:regulation of DNA-templated transcription"/>
    <property type="evidence" value="ECO:0007669"/>
    <property type="project" value="UniProtKB-ARBA"/>
</dbReference>
<proteinExistence type="predicted"/>
<organism evidence="5 6">
    <name type="scientific">Sphingopyxis granuli</name>
    <dbReference type="NCBI Taxonomy" id="267128"/>
    <lineage>
        <taxon>Bacteria</taxon>
        <taxon>Pseudomonadati</taxon>
        <taxon>Pseudomonadota</taxon>
        <taxon>Alphaproteobacteria</taxon>
        <taxon>Sphingomonadales</taxon>
        <taxon>Sphingomonadaceae</taxon>
        <taxon>Sphingopyxis</taxon>
    </lineage>
</organism>
<dbReference type="Pfam" id="PF01037">
    <property type="entry name" value="AsnC_trans_reg"/>
    <property type="match status" value="1"/>
</dbReference>
<dbReference type="CDD" id="cd00090">
    <property type="entry name" value="HTH_ARSR"/>
    <property type="match status" value="1"/>
</dbReference>
<dbReference type="InterPro" id="IPR019887">
    <property type="entry name" value="Tscrpt_reg_AsnC/Lrp_C"/>
</dbReference>
<keyword evidence="3" id="KW-0804">Transcription</keyword>
<dbReference type="InterPro" id="IPR019888">
    <property type="entry name" value="Tscrpt_reg_AsnC-like"/>
</dbReference>
<dbReference type="PRINTS" id="PR00033">
    <property type="entry name" value="HTHASNC"/>
</dbReference>
<dbReference type="Proteomes" id="UP000058599">
    <property type="component" value="Chromosome"/>
</dbReference>
<dbReference type="EMBL" id="CP012199">
    <property type="protein sequence ID" value="AMG75270.1"/>
    <property type="molecule type" value="Genomic_DNA"/>
</dbReference>
<name>A0AA86GLQ7_9SPHN</name>
<evidence type="ECO:0000256" key="1">
    <source>
        <dbReference type="ARBA" id="ARBA00023015"/>
    </source>
</evidence>
<dbReference type="InterPro" id="IPR019885">
    <property type="entry name" value="Tscrpt_reg_HTH_AsnC-type_CS"/>
</dbReference>
<keyword evidence="2" id="KW-0238">DNA-binding</keyword>
<evidence type="ECO:0000259" key="4">
    <source>
        <dbReference type="PROSITE" id="PS50956"/>
    </source>
</evidence>
<sequence length="154" mass="17199">MDAIDRNIVRLLRLNGRMPNRELAAEVGLSPSACLRRVGNLEASGVIRGYTAIVAPTERDGLIVIIRITLERQTEAYLNRFEEAVRQHPEIEECFLMTGDPDYILRITAADAAAYEEIHKTILSRLPGVERIHSSIAVRSVPKHAGVRPKGAYR</sequence>
<dbReference type="GO" id="GO:0043200">
    <property type="term" value="P:response to amino acid"/>
    <property type="evidence" value="ECO:0007669"/>
    <property type="project" value="TreeGrafter"/>
</dbReference>
<dbReference type="InterPro" id="IPR036388">
    <property type="entry name" value="WH-like_DNA-bd_sf"/>
</dbReference>
<keyword evidence="1" id="KW-0805">Transcription regulation</keyword>
<dbReference type="InterPro" id="IPR011991">
    <property type="entry name" value="ArsR-like_HTH"/>
</dbReference>
<dbReference type="Pfam" id="PF13412">
    <property type="entry name" value="HTH_24"/>
    <property type="match status" value="1"/>
</dbReference>
<dbReference type="Gene3D" id="3.30.70.920">
    <property type="match status" value="1"/>
</dbReference>
<dbReference type="RefSeq" id="WP_067184830.1">
    <property type="nucleotide sequence ID" value="NZ_CP012199.1"/>
</dbReference>
<dbReference type="KEGG" id="sgi:SGRAN_2922"/>
<evidence type="ECO:0000256" key="2">
    <source>
        <dbReference type="ARBA" id="ARBA00023125"/>
    </source>
</evidence>
<evidence type="ECO:0000256" key="3">
    <source>
        <dbReference type="ARBA" id="ARBA00023163"/>
    </source>
</evidence>
<feature type="domain" description="HTH asnC-type" evidence="4">
    <location>
        <begin position="1"/>
        <end position="63"/>
    </location>
</feature>
<dbReference type="Gene3D" id="1.10.10.10">
    <property type="entry name" value="Winged helix-like DNA-binding domain superfamily/Winged helix DNA-binding domain"/>
    <property type="match status" value="1"/>
</dbReference>
<protein>
    <submittedName>
        <fullName evidence="5">AsnC family transcriptional regulator</fullName>
    </submittedName>
</protein>